<dbReference type="PANTHER" id="PTHR34596:SF2">
    <property type="entry name" value="CHITOPORIN"/>
    <property type="match status" value="1"/>
</dbReference>
<proteinExistence type="predicted"/>
<keyword evidence="2" id="KW-0732">Signal</keyword>
<dbReference type="GO" id="GO:0015288">
    <property type="term" value="F:porin activity"/>
    <property type="evidence" value="ECO:0007669"/>
    <property type="project" value="TreeGrafter"/>
</dbReference>
<organism evidence="3">
    <name type="scientific">hydrothermal vent metagenome</name>
    <dbReference type="NCBI Taxonomy" id="652676"/>
    <lineage>
        <taxon>unclassified sequences</taxon>
        <taxon>metagenomes</taxon>
        <taxon>ecological metagenomes</taxon>
    </lineage>
</organism>
<dbReference type="Pfam" id="PF03573">
    <property type="entry name" value="OprD"/>
    <property type="match status" value="1"/>
</dbReference>
<dbReference type="InterPro" id="IPR005318">
    <property type="entry name" value="OM_porin_bac"/>
</dbReference>
<evidence type="ECO:0008006" key="4">
    <source>
        <dbReference type="Google" id="ProtNLM"/>
    </source>
</evidence>
<sequence length="407" mass="45157">MKKKIVLSLLLSNILFAEEAENKIDSVRQVVGGFNPVQHTNFQIRAGYISLNQSSEIDNSSFAIGGHIDLDTKRWNGIKLYASFYTVQGLDTQNDNISKVNPDFFDKNLESFSLIPEIYIDATYSKSTIKLGRQLLDSPHADSDDIRMIPNYFQAYRIKSNEIDDLTIHAGLIDKMAGWENGVDSSEFVKISDVLGTDKPTDGIYFLGGIYEGLKDISLSAWYYNYDDIADIFYGEVGYSYDINENIKLSMGLQYDTSTASGEELLGKQDSNTFGVSTNIKFSDIGLTAMLAYNYEDDESGASDLSLGGGVFFTSMEDLTLDAIGTNGSSFVLGVGYNLSDNFLIGGAYGSFVADDKNIFNSSEIDLVGEYTLNEKISIILAYADIDDKTDTNEDYNQLRVILNYNF</sequence>
<evidence type="ECO:0000256" key="2">
    <source>
        <dbReference type="ARBA" id="ARBA00022729"/>
    </source>
</evidence>
<name>A0A1W1CCC0_9ZZZZ</name>
<dbReference type="EMBL" id="FPHG01000061">
    <property type="protein sequence ID" value="SFV63387.1"/>
    <property type="molecule type" value="Genomic_DNA"/>
</dbReference>
<evidence type="ECO:0000313" key="3">
    <source>
        <dbReference type="EMBL" id="SFV63387.1"/>
    </source>
</evidence>
<dbReference type="AlphaFoldDB" id="A0A1W1CCC0"/>
<accession>A0A1W1CCC0</accession>
<dbReference type="Gene3D" id="2.40.160.10">
    <property type="entry name" value="Porin"/>
    <property type="match status" value="1"/>
</dbReference>
<dbReference type="PANTHER" id="PTHR34596">
    <property type="entry name" value="CHITOPORIN"/>
    <property type="match status" value="1"/>
</dbReference>
<dbReference type="GO" id="GO:0016020">
    <property type="term" value="C:membrane"/>
    <property type="evidence" value="ECO:0007669"/>
    <property type="project" value="InterPro"/>
</dbReference>
<dbReference type="InterPro" id="IPR023614">
    <property type="entry name" value="Porin_dom_sf"/>
</dbReference>
<gene>
    <name evidence="3" type="ORF">MNB_SV-9-1224</name>
</gene>
<dbReference type="SUPFAM" id="SSF56935">
    <property type="entry name" value="Porins"/>
    <property type="match status" value="1"/>
</dbReference>
<reference evidence="3" key="1">
    <citation type="submission" date="2016-10" db="EMBL/GenBank/DDBJ databases">
        <authorList>
            <person name="de Groot N.N."/>
        </authorList>
    </citation>
    <scope>NUCLEOTIDE SEQUENCE</scope>
</reference>
<evidence type="ECO:0000256" key="1">
    <source>
        <dbReference type="ARBA" id="ARBA00022448"/>
    </source>
</evidence>
<protein>
    <recommendedName>
        <fullName evidence="4">Outer membrane porin, OprD family</fullName>
    </recommendedName>
</protein>
<keyword evidence="1" id="KW-0813">Transport</keyword>